<evidence type="ECO:0000313" key="1">
    <source>
        <dbReference type="EMBL" id="KAK3873030.1"/>
    </source>
</evidence>
<accession>A0AAE1FF27</accession>
<keyword evidence="2" id="KW-1185">Reference proteome</keyword>
<name>A0AAE1FF27_PETCI</name>
<dbReference type="AlphaFoldDB" id="A0AAE1FF27"/>
<organism evidence="1 2">
    <name type="scientific">Petrolisthes cinctipes</name>
    <name type="common">Flat porcelain crab</name>
    <dbReference type="NCBI Taxonomy" id="88211"/>
    <lineage>
        <taxon>Eukaryota</taxon>
        <taxon>Metazoa</taxon>
        <taxon>Ecdysozoa</taxon>
        <taxon>Arthropoda</taxon>
        <taxon>Crustacea</taxon>
        <taxon>Multicrustacea</taxon>
        <taxon>Malacostraca</taxon>
        <taxon>Eumalacostraca</taxon>
        <taxon>Eucarida</taxon>
        <taxon>Decapoda</taxon>
        <taxon>Pleocyemata</taxon>
        <taxon>Anomura</taxon>
        <taxon>Galatheoidea</taxon>
        <taxon>Porcellanidae</taxon>
        <taxon>Petrolisthes</taxon>
    </lineage>
</organism>
<proteinExistence type="predicted"/>
<sequence>MELRNNDMKHRVPCFRQFSVAACLRGCVRDSAVSTHYSLTQFPSGRPVERVTLLSSVQYSMSHVWRIVWRGSSENSSLLIRDMSGLDLPHHILQYSISSVDTCSARFGVTTVSLSGYSALIPCSNRCDV</sequence>
<protein>
    <submittedName>
        <fullName evidence="1">Uncharacterized protein</fullName>
    </submittedName>
</protein>
<dbReference type="Proteomes" id="UP001286313">
    <property type="component" value="Unassembled WGS sequence"/>
</dbReference>
<comment type="caution">
    <text evidence="1">The sequence shown here is derived from an EMBL/GenBank/DDBJ whole genome shotgun (WGS) entry which is preliminary data.</text>
</comment>
<evidence type="ECO:0000313" key="2">
    <source>
        <dbReference type="Proteomes" id="UP001286313"/>
    </source>
</evidence>
<gene>
    <name evidence="1" type="ORF">Pcinc_021927</name>
</gene>
<dbReference type="EMBL" id="JAWQEG010002272">
    <property type="protein sequence ID" value="KAK3873030.1"/>
    <property type="molecule type" value="Genomic_DNA"/>
</dbReference>
<reference evidence="1" key="1">
    <citation type="submission" date="2023-10" db="EMBL/GenBank/DDBJ databases">
        <title>Genome assemblies of two species of porcelain crab, Petrolisthes cinctipes and Petrolisthes manimaculis (Anomura: Porcellanidae).</title>
        <authorList>
            <person name="Angst P."/>
        </authorList>
    </citation>
    <scope>NUCLEOTIDE SEQUENCE</scope>
    <source>
        <strain evidence="1">PB745_01</strain>
        <tissue evidence="1">Gill</tissue>
    </source>
</reference>